<dbReference type="PANTHER" id="PTHR10509:SF93">
    <property type="entry name" value="CATECHOL O-METHYLTRANSFERASE DOMAIN-CONTAINING PROTEIN 1"/>
    <property type="match status" value="1"/>
</dbReference>
<dbReference type="PROSITE" id="PS51682">
    <property type="entry name" value="SAM_OMT_I"/>
    <property type="match status" value="2"/>
</dbReference>
<evidence type="ECO:0000256" key="1">
    <source>
        <dbReference type="ARBA" id="ARBA00022603"/>
    </source>
</evidence>
<dbReference type="OrthoDB" id="10251242at2759"/>
<name>A0A9X0CQC4_9CNID</name>
<organism evidence="5 6">
    <name type="scientific">Desmophyllum pertusum</name>
    <dbReference type="NCBI Taxonomy" id="174260"/>
    <lineage>
        <taxon>Eukaryota</taxon>
        <taxon>Metazoa</taxon>
        <taxon>Cnidaria</taxon>
        <taxon>Anthozoa</taxon>
        <taxon>Hexacorallia</taxon>
        <taxon>Scleractinia</taxon>
        <taxon>Caryophylliina</taxon>
        <taxon>Caryophylliidae</taxon>
        <taxon>Desmophyllum</taxon>
    </lineage>
</organism>
<proteinExistence type="inferred from homology"/>
<dbReference type="EMBL" id="MU826842">
    <property type="protein sequence ID" value="KAJ7371775.1"/>
    <property type="molecule type" value="Genomic_DNA"/>
</dbReference>
<evidence type="ECO:0000313" key="6">
    <source>
        <dbReference type="Proteomes" id="UP001163046"/>
    </source>
</evidence>
<dbReference type="InterPro" id="IPR029063">
    <property type="entry name" value="SAM-dependent_MTases_sf"/>
</dbReference>
<dbReference type="Pfam" id="PF01596">
    <property type="entry name" value="Methyltransf_3"/>
    <property type="match status" value="2"/>
</dbReference>
<evidence type="ECO:0000256" key="3">
    <source>
        <dbReference type="ARBA" id="ARBA00022691"/>
    </source>
</evidence>
<accession>A0A9X0CQC4</accession>
<keyword evidence="1" id="KW-0489">Methyltransferase</keyword>
<dbReference type="InterPro" id="IPR050362">
    <property type="entry name" value="Cation-dep_OMT"/>
</dbReference>
<keyword evidence="6" id="KW-1185">Reference proteome</keyword>
<keyword evidence="3" id="KW-0949">S-adenosyl-L-methionine</keyword>
<dbReference type="Proteomes" id="UP001163046">
    <property type="component" value="Unassembled WGS sequence"/>
</dbReference>
<dbReference type="PANTHER" id="PTHR10509">
    <property type="entry name" value="O-METHYLTRANSFERASE-RELATED"/>
    <property type="match status" value="1"/>
</dbReference>
<sequence length="393" mass="43544">MPMNIRECSVVCEKLNEFKQKATPANQTSFIAQLATAIGAKKVLEVGTFVGITSLSIALALPEDGQMVTIDFNDDWLSTGRPIWTKAGVSHKIKPIVKDAAQALDDMIANGEAGTFDMIYIDADKWSYHVYYEKCVELVKKGGLILLDDSSSFAVGYLLGRIRGSKTLTAEDYMLVSANRENVKRTEGFEDFSRITSLKKTFSSPEHPAVTDLREGTFVGTTSLSIALALPEDGQMVTIDFNDDWLSTGRPIWTKAGVSHKIKPIVKDASQALDDMIANGEAGTFDMIYIDADKWSYHVYYEKCIELVKKGGLILIDDVLWLGFVFDPKMNKDGKTWEAEPVTVNTQDPLYDDRMGERITVHVHALNKKIVKDSRVMNNILPIGNGLSVATKL</sequence>
<reference evidence="5" key="1">
    <citation type="submission" date="2023-01" db="EMBL/GenBank/DDBJ databases">
        <title>Genome assembly of the deep-sea coral Lophelia pertusa.</title>
        <authorList>
            <person name="Herrera S."/>
            <person name="Cordes E."/>
        </authorList>
    </citation>
    <scope>NUCLEOTIDE SEQUENCE</scope>
    <source>
        <strain evidence="5">USNM1676648</strain>
        <tissue evidence="5">Polyp</tissue>
    </source>
</reference>
<evidence type="ECO:0000313" key="5">
    <source>
        <dbReference type="EMBL" id="KAJ7371775.1"/>
    </source>
</evidence>
<evidence type="ECO:0000256" key="2">
    <source>
        <dbReference type="ARBA" id="ARBA00022679"/>
    </source>
</evidence>
<keyword evidence="2" id="KW-0808">Transferase</keyword>
<dbReference type="SUPFAM" id="SSF53335">
    <property type="entry name" value="S-adenosyl-L-methionine-dependent methyltransferases"/>
    <property type="match status" value="2"/>
</dbReference>
<protein>
    <submittedName>
        <fullName evidence="5">Catechol O-methyltransferase domain-containing protein 1</fullName>
    </submittedName>
</protein>
<evidence type="ECO:0000256" key="4">
    <source>
        <dbReference type="ARBA" id="ARBA00023453"/>
    </source>
</evidence>
<comment type="caution">
    <text evidence="5">The sequence shown here is derived from an EMBL/GenBank/DDBJ whole genome shotgun (WGS) entry which is preliminary data.</text>
</comment>
<gene>
    <name evidence="5" type="primary">COMTD1_5</name>
    <name evidence="5" type="ORF">OS493_023113</name>
</gene>
<dbReference type="GO" id="GO:0008757">
    <property type="term" value="F:S-adenosylmethionine-dependent methyltransferase activity"/>
    <property type="evidence" value="ECO:0007669"/>
    <property type="project" value="TreeGrafter"/>
</dbReference>
<dbReference type="CDD" id="cd02440">
    <property type="entry name" value="AdoMet_MTases"/>
    <property type="match status" value="1"/>
</dbReference>
<dbReference type="Gene3D" id="3.40.50.150">
    <property type="entry name" value="Vaccinia Virus protein VP39"/>
    <property type="match status" value="2"/>
</dbReference>
<dbReference type="GO" id="GO:0032259">
    <property type="term" value="P:methylation"/>
    <property type="evidence" value="ECO:0007669"/>
    <property type="project" value="UniProtKB-KW"/>
</dbReference>
<comment type="similarity">
    <text evidence="4">Belongs to the class I-like SAM-binding methyltransferase superfamily. Cation-dependent O-methyltransferase family.</text>
</comment>
<dbReference type="AlphaFoldDB" id="A0A9X0CQC4"/>
<dbReference type="InterPro" id="IPR002935">
    <property type="entry name" value="SAM_O-MeTrfase"/>
</dbReference>
<dbReference type="GO" id="GO:0008171">
    <property type="term" value="F:O-methyltransferase activity"/>
    <property type="evidence" value="ECO:0007669"/>
    <property type="project" value="InterPro"/>
</dbReference>